<name>A0ABR1YX90_9PEZI</name>
<sequence length="704" mass="71478">MKMFKKRRILAYQMASQTIDAVAAAAAAAADASNSSNNINIPPVNTNPTPSDDDVPEYSDGWLAAIRSSIRDMQIILSSGGSISYISTSCRRLLGYEPEQLIRQKITDYIHEDDLPIFASEFFESQTTGKTFRFHCRVRRAQSLVASDDGPLSPGVVASMPEFAIFEIQGHYEAVEPAAGSPAAAILQPDGGAGGFFSLMARPYPLSQSAEIDRFLTLKLEEMVLNSHITQLRAEESVMEDAAPVSPTHLSPDGQFMETPPFFVPGMTPLVNPQPHQGSSLSPLDNPPDPAFSGPELQSPFISPPPNNQQPQPLSVSPPSGFPPQPSPYPLLPGIPPPLLRHGSNTDTATPSASFPSTPTPLAVAAAPVCNVAPTSRTPTVVSGDLGIMYTLKSVKQSPDTGPVMMPPTPVGVGPPPPGVPPGQPGGVSVPGGYFASDASATEMPPTSLLDRAGGPPFSGAPGPQQQPFPPPQPFPTTAGAGGLAPGFAPTPFPPVPMQTGNVPMQPGPPGPPGPPFAAPPGAGMAAMPGPAGFVGPSGVPLDLVMLPPHHPQQTQHNPLGMGMGPEPPHGSVGVPGAGGITAAGVGGAVAKGGAAGSVAAGAKAAAQGKGYMCVECGTTQAPEWRRGPMGPKTLCNACGLRWSKGPDGPNSRNKAAAAAAAAAVARKDEQVGAKSGGSGGGVAAPKGFGGATGEGAVAGKSAK</sequence>
<accession>A0ABR1YX90</accession>
<dbReference type="InterPro" id="IPR000014">
    <property type="entry name" value="PAS"/>
</dbReference>
<evidence type="ECO:0000256" key="3">
    <source>
        <dbReference type="ARBA" id="ARBA00022833"/>
    </source>
</evidence>
<protein>
    <submittedName>
        <fullName evidence="10">Uncharacterized protein</fullName>
    </submittedName>
</protein>
<evidence type="ECO:0000256" key="6">
    <source>
        <dbReference type="PROSITE-ProRule" id="PRU00094"/>
    </source>
</evidence>
<feature type="compositionally biased region" description="Pro residues" evidence="7">
    <location>
        <begin position="465"/>
        <end position="475"/>
    </location>
</feature>
<reference evidence="10 11" key="1">
    <citation type="submission" date="2024-04" db="EMBL/GenBank/DDBJ databases">
        <title>Phyllosticta paracitricarpa is synonymous to the EU quarantine fungus P. citricarpa based on phylogenomic analyses.</title>
        <authorList>
            <consortium name="Lawrence Berkeley National Laboratory"/>
            <person name="Van Ingen-Buijs V.A."/>
            <person name="Van Westerhoven A.C."/>
            <person name="Haridas S."/>
            <person name="Skiadas P."/>
            <person name="Martin F."/>
            <person name="Groenewald J.Z."/>
            <person name="Crous P.W."/>
            <person name="Seidl M.F."/>
        </authorList>
    </citation>
    <scope>NUCLEOTIDE SEQUENCE [LARGE SCALE GENOMIC DNA]</scope>
    <source>
        <strain evidence="10 11">CBS 123374</strain>
    </source>
</reference>
<dbReference type="Gene3D" id="3.30.50.10">
    <property type="entry name" value="Erythroid Transcription Factor GATA-1, subunit A"/>
    <property type="match status" value="1"/>
</dbReference>
<evidence type="ECO:0000256" key="4">
    <source>
        <dbReference type="ARBA" id="ARBA00023015"/>
    </source>
</evidence>
<dbReference type="Gene3D" id="3.30.450.20">
    <property type="entry name" value="PAS domain"/>
    <property type="match status" value="1"/>
</dbReference>
<keyword evidence="3" id="KW-0862">Zinc</keyword>
<feature type="region of interest" description="Disordered" evidence="7">
    <location>
        <begin position="243"/>
        <end position="357"/>
    </location>
</feature>
<proteinExistence type="predicted"/>
<dbReference type="SUPFAM" id="SSF57716">
    <property type="entry name" value="Glucocorticoid receptor-like (DNA-binding domain)"/>
    <property type="match status" value="1"/>
</dbReference>
<keyword evidence="5" id="KW-0804">Transcription</keyword>
<feature type="domain" description="PAS" evidence="8">
    <location>
        <begin position="59"/>
        <end position="114"/>
    </location>
</feature>
<dbReference type="PROSITE" id="PS50114">
    <property type="entry name" value="GATA_ZN_FINGER_2"/>
    <property type="match status" value="1"/>
</dbReference>
<feature type="region of interest" description="Disordered" evidence="7">
    <location>
        <begin position="416"/>
        <end position="524"/>
    </location>
</feature>
<dbReference type="InterPro" id="IPR013088">
    <property type="entry name" value="Znf_NHR/GATA"/>
</dbReference>
<gene>
    <name evidence="10" type="ORF">HDK90DRAFT_188164</name>
</gene>
<evidence type="ECO:0000259" key="8">
    <source>
        <dbReference type="PROSITE" id="PS50112"/>
    </source>
</evidence>
<feature type="compositionally biased region" description="Pro residues" evidence="7">
    <location>
        <begin position="320"/>
        <end position="339"/>
    </location>
</feature>
<keyword evidence="4" id="KW-0805">Transcription regulation</keyword>
<comment type="caution">
    <text evidence="10">The sequence shown here is derived from an EMBL/GenBank/DDBJ whole genome shotgun (WGS) entry which is preliminary data.</text>
</comment>
<dbReference type="PROSITE" id="PS50112">
    <property type="entry name" value="PAS"/>
    <property type="match status" value="1"/>
</dbReference>
<feature type="compositionally biased region" description="Pro residues" evidence="7">
    <location>
        <begin position="506"/>
        <end position="519"/>
    </location>
</feature>
<dbReference type="Pfam" id="PF00320">
    <property type="entry name" value="GATA"/>
    <property type="match status" value="1"/>
</dbReference>
<dbReference type="EMBL" id="JBBWRZ010000003">
    <property type="protein sequence ID" value="KAK8240573.1"/>
    <property type="molecule type" value="Genomic_DNA"/>
</dbReference>
<feature type="compositionally biased region" description="Gly residues" evidence="7">
    <location>
        <begin position="675"/>
        <end position="694"/>
    </location>
</feature>
<feature type="region of interest" description="Disordered" evidence="7">
    <location>
        <begin position="669"/>
        <end position="704"/>
    </location>
</feature>
<evidence type="ECO:0000313" key="10">
    <source>
        <dbReference type="EMBL" id="KAK8240573.1"/>
    </source>
</evidence>
<dbReference type="Pfam" id="PF08447">
    <property type="entry name" value="PAS_3"/>
    <property type="match status" value="1"/>
</dbReference>
<keyword evidence="1" id="KW-0479">Metal-binding</keyword>
<dbReference type="PANTHER" id="PTHR47172">
    <property type="entry name" value="OS01G0976800 PROTEIN"/>
    <property type="match status" value="1"/>
</dbReference>
<dbReference type="InterPro" id="IPR013655">
    <property type="entry name" value="PAS_fold_3"/>
</dbReference>
<dbReference type="NCBIfam" id="TIGR00229">
    <property type="entry name" value="sensory_box"/>
    <property type="match status" value="1"/>
</dbReference>
<keyword evidence="2 6" id="KW-0863">Zinc-finger</keyword>
<feature type="compositionally biased region" description="Low complexity" evidence="7">
    <location>
        <begin position="453"/>
        <end position="464"/>
    </location>
</feature>
<dbReference type="InterPro" id="IPR035965">
    <property type="entry name" value="PAS-like_dom_sf"/>
</dbReference>
<evidence type="ECO:0000256" key="1">
    <source>
        <dbReference type="ARBA" id="ARBA00022723"/>
    </source>
</evidence>
<evidence type="ECO:0000256" key="5">
    <source>
        <dbReference type="ARBA" id="ARBA00023163"/>
    </source>
</evidence>
<dbReference type="CDD" id="cd00202">
    <property type="entry name" value="ZnF_GATA"/>
    <property type="match status" value="1"/>
</dbReference>
<dbReference type="CDD" id="cd00130">
    <property type="entry name" value="PAS"/>
    <property type="match status" value="1"/>
</dbReference>
<evidence type="ECO:0000313" key="11">
    <source>
        <dbReference type="Proteomes" id="UP001492380"/>
    </source>
</evidence>
<dbReference type="InterPro" id="IPR000679">
    <property type="entry name" value="Znf_GATA"/>
</dbReference>
<organism evidence="10 11">
    <name type="scientific">Phyllosticta capitalensis</name>
    <dbReference type="NCBI Taxonomy" id="121624"/>
    <lineage>
        <taxon>Eukaryota</taxon>
        <taxon>Fungi</taxon>
        <taxon>Dikarya</taxon>
        <taxon>Ascomycota</taxon>
        <taxon>Pezizomycotina</taxon>
        <taxon>Dothideomycetes</taxon>
        <taxon>Dothideomycetes incertae sedis</taxon>
        <taxon>Botryosphaeriales</taxon>
        <taxon>Phyllostictaceae</taxon>
        <taxon>Phyllosticta</taxon>
    </lineage>
</organism>
<dbReference type="SUPFAM" id="SSF55785">
    <property type="entry name" value="PYP-like sensor domain (PAS domain)"/>
    <property type="match status" value="1"/>
</dbReference>
<feature type="compositionally biased region" description="Low complexity" evidence="7">
    <location>
        <begin position="348"/>
        <end position="357"/>
    </location>
</feature>
<dbReference type="SMART" id="SM00091">
    <property type="entry name" value="PAS"/>
    <property type="match status" value="1"/>
</dbReference>
<dbReference type="SMART" id="SM00401">
    <property type="entry name" value="ZnF_GATA"/>
    <property type="match status" value="1"/>
</dbReference>
<feature type="domain" description="GATA-type" evidence="9">
    <location>
        <begin position="608"/>
        <end position="641"/>
    </location>
</feature>
<dbReference type="PANTHER" id="PTHR47172:SF24">
    <property type="entry name" value="GATA ZINC FINGER DOMAIN-CONTAINING PROTEIN 14-RELATED"/>
    <property type="match status" value="1"/>
</dbReference>
<feature type="compositionally biased region" description="Low complexity" evidence="7">
    <location>
        <begin position="309"/>
        <end position="319"/>
    </location>
</feature>
<evidence type="ECO:0000259" key="9">
    <source>
        <dbReference type="PROSITE" id="PS50114"/>
    </source>
</evidence>
<evidence type="ECO:0000256" key="7">
    <source>
        <dbReference type="SAM" id="MobiDB-lite"/>
    </source>
</evidence>
<evidence type="ECO:0000256" key="2">
    <source>
        <dbReference type="ARBA" id="ARBA00022771"/>
    </source>
</evidence>
<keyword evidence="11" id="KW-1185">Reference proteome</keyword>
<dbReference type="Proteomes" id="UP001492380">
    <property type="component" value="Unassembled WGS sequence"/>
</dbReference>